<sequence length="67" mass="7282">MLAAPIGSSSHSENISSVLTLRLCSTIALTCSDGMTHGDLSCNFFVQSRYRSGRKSSRVDMIWASLK</sequence>
<organism evidence="1 2">
    <name type="scientific">Chondrus crispus</name>
    <name type="common">Carrageen Irish moss</name>
    <name type="synonym">Polymorpha crispa</name>
    <dbReference type="NCBI Taxonomy" id="2769"/>
    <lineage>
        <taxon>Eukaryota</taxon>
        <taxon>Rhodophyta</taxon>
        <taxon>Florideophyceae</taxon>
        <taxon>Rhodymeniophycidae</taxon>
        <taxon>Gigartinales</taxon>
        <taxon>Gigartinaceae</taxon>
        <taxon>Chondrus</taxon>
    </lineage>
</organism>
<reference evidence="2" key="1">
    <citation type="journal article" date="2013" name="Proc. Natl. Acad. Sci. U.S.A.">
        <title>Genome structure and metabolic features in the red seaweed Chondrus crispus shed light on evolution of the Archaeplastida.</title>
        <authorList>
            <person name="Collen J."/>
            <person name="Porcel B."/>
            <person name="Carre W."/>
            <person name="Ball S.G."/>
            <person name="Chaparro C."/>
            <person name="Tonon T."/>
            <person name="Barbeyron T."/>
            <person name="Michel G."/>
            <person name="Noel B."/>
            <person name="Valentin K."/>
            <person name="Elias M."/>
            <person name="Artiguenave F."/>
            <person name="Arun A."/>
            <person name="Aury J.M."/>
            <person name="Barbosa-Neto J.F."/>
            <person name="Bothwell J.H."/>
            <person name="Bouget F.Y."/>
            <person name="Brillet L."/>
            <person name="Cabello-Hurtado F."/>
            <person name="Capella-Gutierrez S."/>
            <person name="Charrier B."/>
            <person name="Cladiere L."/>
            <person name="Cock J.M."/>
            <person name="Coelho S.M."/>
            <person name="Colleoni C."/>
            <person name="Czjzek M."/>
            <person name="Da Silva C."/>
            <person name="Delage L."/>
            <person name="Denoeud F."/>
            <person name="Deschamps P."/>
            <person name="Dittami S.M."/>
            <person name="Gabaldon T."/>
            <person name="Gachon C.M."/>
            <person name="Groisillier A."/>
            <person name="Herve C."/>
            <person name="Jabbari K."/>
            <person name="Katinka M."/>
            <person name="Kloareg B."/>
            <person name="Kowalczyk N."/>
            <person name="Labadie K."/>
            <person name="Leblanc C."/>
            <person name="Lopez P.J."/>
            <person name="McLachlan D.H."/>
            <person name="Meslet-Cladiere L."/>
            <person name="Moustafa A."/>
            <person name="Nehr Z."/>
            <person name="Nyvall Collen P."/>
            <person name="Panaud O."/>
            <person name="Partensky F."/>
            <person name="Poulain J."/>
            <person name="Rensing S.A."/>
            <person name="Rousvoal S."/>
            <person name="Samson G."/>
            <person name="Symeonidi A."/>
            <person name="Weissenbach J."/>
            <person name="Zambounis A."/>
            <person name="Wincker P."/>
            <person name="Boyen C."/>
        </authorList>
    </citation>
    <scope>NUCLEOTIDE SEQUENCE [LARGE SCALE GENOMIC DNA]</scope>
    <source>
        <strain evidence="2">cv. Stackhouse</strain>
    </source>
</reference>
<protein>
    <submittedName>
        <fullName evidence="1">Uncharacterized protein</fullName>
    </submittedName>
</protein>
<dbReference type="GeneID" id="17318205"/>
<name>R7QR07_CHOCR</name>
<dbReference type="AlphaFoldDB" id="R7QR07"/>
<dbReference type="RefSeq" id="XP_005710487.1">
    <property type="nucleotide sequence ID" value="XM_005710430.1"/>
</dbReference>
<evidence type="ECO:0000313" key="2">
    <source>
        <dbReference type="Proteomes" id="UP000012073"/>
    </source>
</evidence>
<dbReference type="EMBL" id="HG002140">
    <property type="protein sequence ID" value="CDF40193.1"/>
    <property type="molecule type" value="Genomic_DNA"/>
</dbReference>
<evidence type="ECO:0000313" key="1">
    <source>
        <dbReference type="EMBL" id="CDF40193.1"/>
    </source>
</evidence>
<proteinExistence type="predicted"/>
<keyword evidence="2" id="KW-1185">Reference proteome</keyword>
<gene>
    <name evidence="1" type="ORF">CHC_T00000672001</name>
</gene>
<dbReference type="Gramene" id="CDF40193">
    <property type="protein sequence ID" value="CDF40193"/>
    <property type="gene ID" value="CHC_T00000672001"/>
</dbReference>
<accession>R7QR07</accession>
<dbReference type="KEGG" id="ccp:CHC_T00000672001"/>
<dbReference type="Proteomes" id="UP000012073">
    <property type="component" value="Unassembled WGS sequence"/>
</dbReference>